<proteinExistence type="predicted"/>
<accession>A0A5B7FWR0</accession>
<organism evidence="1 2">
    <name type="scientific">Portunus trituberculatus</name>
    <name type="common">Swimming crab</name>
    <name type="synonym">Neptunus trituberculatus</name>
    <dbReference type="NCBI Taxonomy" id="210409"/>
    <lineage>
        <taxon>Eukaryota</taxon>
        <taxon>Metazoa</taxon>
        <taxon>Ecdysozoa</taxon>
        <taxon>Arthropoda</taxon>
        <taxon>Crustacea</taxon>
        <taxon>Multicrustacea</taxon>
        <taxon>Malacostraca</taxon>
        <taxon>Eumalacostraca</taxon>
        <taxon>Eucarida</taxon>
        <taxon>Decapoda</taxon>
        <taxon>Pleocyemata</taxon>
        <taxon>Brachyura</taxon>
        <taxon>Eubrachyura</taxon>
        <taxon>Portunoidea</taxon>
        <taxon>Portunidae</taxon>
        <taxon>Portuninae</taxon>
        <taxon>Portunus</taxon>
    </lineage>
</organism>
<keyword evidence="2" id="KW-1185">Reference proteome</keyword>
<gene>
    <name evidence="1" type="ORF">E2C01_042527</name>
</gene>
<protein>
    <submittedName>
        <fullName evidence="1">Uncharacterized protein</fullName>
    </submittedName>
</protein>
<comment type="caution">
    <text evidence="1">The sequence shown here is derived from an EMBL/GenBank/DDBJ whole genome shotgun (WGS) entry which is preliminary data.</text>
</comment>
<reference evidence="1 2" key="1">
    <citation type="submission" date="2019-05" db="EMBL/GenBank/DDBJ databases">
        <title>Another draft genome of Portunus trituberculatus and its Hox gene families provides insights of decapod evolution.</title>
        <authorList>
            <person name="Jeong J.-H."/>
            <person name="Song I."/>
            <person name="Kim S."/>
            <person name="Choi T."/>
            <person name="Kim D."/>
            <person name="Ryu S."/>
            <person name="Kim W."/>
        </authorList>
    </citation>
    <scope>NUCLEOTIDE SEQUENCE [LARGE SCALE GENOMIC DNA]</scope>
    <source>
        <tissue evidence="1">Muscle</tissue>
    </source>
</reference>
<name>A0A5B7FWR0_PORTR</name>
<dbReference type="AlphaFoldDB" id="A0A5B7FWR0"/>
<evidence type="ECO:0000313" key="1">
    <source>
        <dbReference type="EMBL" id="MPC48744.1"/>
    </source>
</evidence>
<dbReference type="Proteomes" id="UP000324222">
    <property type="component" value="Unassembled WGS sequence"/>
</dbReference>
<sequence length="161" mass="17404">MFRVSAVYEAGLCGVLHVGATSGRHCDPSTAGVTAPCSSTSRRTSAPAGDEVIGRGGAGRVRRGVLVTLEGQQRVQHFKIHLIFMMNFYAHLPLSRWREAYDLLVAGKGVAKTADHATPSLLPMYPLTSSLPPPAYTPRGHSGKISHIRSSPHWYESVAKR</sequence>
<evidence type="ECO:0000313" key="2">
    <source>
        <dbReference type="Proteomes" id="UP000324222"/>
    </source>
</evidence>
<dbReference type="EMBL" id="VSRR010008443">
    <property type="protein sequence ID" value="MPC48744.1"/>
    <property type="molecule type" value="Genomic_DNA"/>
</dbReference>